<accession>A0A1V0N3Q9</accession>
<dbReference type="AlphaFoldDB" id="A0A1V0N3Q9"/>
<proteinExistence type="predicted"/>
<dbReference type="GeneID" id="31676319"/>
<dbReference type="Pfam" id="PF17042">
    <property type="entry name" value="NBD_C"/>
    <property type="match status" value="1"/>
</dbReference>
<evidence type="ECO:0000313" key="2">
    <source>
        <dbReference type="EMBL" id="ARD84717.1"/>
    </source>
</evidence>
<keyword evidence="3" id="KW-1185">Reference proteome</keyword>
<dbReference type="STRING" id="74969.FAD_0817"/>
<dbReference type="InterPro" id="IPR031475">
    <property type="entry name" value="NBD_C"/>
</dbReference>
<sequence>MDKIGIIIGSLTVITEKQVEYLKRTLRSDSLNIKNCPEIKLFYLQETDFSTVKDMGFISLLMECNALIMSGGETAFCVLNTSGFNYLESEEQILPLISTGTVHGGMLDGKRYVIKGGSLGDDDIYIKLIQHLSINTM</sequence>
<dbReference type="KEGG" id="fai:FAD_0817"/>
<reference evidence="2 3" key="1">
    <citation type="submission" date="2011-10" db="EMBL/GenBank/DDBJ databases">
        <title>Metabolic and evolutionary patterns in the extreme acidophile Ferroplasma acidiphilum.</title>
        <authorList>
            <person name="Golyshina O.V."/>
            <person name="Kozyavkin S.A."/>
            <person name="Tatusov R.L."/>
            <person name="Slesarev A.I."/>
            <person name="Golyshin P.N."/>
        </authorList>
    </citation>
    <scope>NUCLEOTIDE SEQUENCE [LARGE SCALE GENOMIC DNA]</scope>
    <source>
        <strain evidence="3">Y</strain>
    </source>
</reference>
<dbReference type="SUPFAM" id="SSF142764">
    <property type="entry name" value="YgbK-like"/>
    <property type="match status" value="1"/>
</dbReference>
<gene>
    <name evidence="2" type="ORF">FAD_0817</name>
</gene>
<evidence type="ECO:0000259" key="1">
    <source>
        <dbReference type="Pfam" id="PF17042"/>
    </source>
</evidence>
<dbReference type="Proteomes" id="UP000192050">
    <property type="component" value="Chromosome"/>
</dbReference>
<evidence type="ECO:0000313" key="3">
    <source>
        <dbReference type="Proteomes" id="UP000192050"/>
    </source>
</evidence>
<dbReference type="RefSeq" id="WP_009887925.1">
    <property type="nucleotide sequence ID" value="NZ_CP015363.1"/>
</dbReference>
<organism evidence="2 3">
    <name type="scientific">Ferroplasma acidiphilum</name>
    <dbReference type="NCBI Taxonomy" id="74969"/>
    <lineage>
        <taxon>Archaea</taxon>
        <taxon>Methanobacteriati</taxon>
        <taxon>Thermoplasmatota</taxon>
        <taxon>Thermoplasmata</taxon>
        <taxon>Thermoplasmatales</taxon>
        <taxon>Ferroplasmaceae</taxon>
        <taxon>Ferroplasma</taxon>
    </lineage>
</organism>
<dbReference type="InterPro" id="IPR042213">
    <property type="entry name" value="NBD_C_sf"/>
</dbReference>
<protein>
    <recommendedName>
        <fullName evidence="1">Four-carbon acid sugar kinase nucleotide binding domain-containing protein</fullName>
    </recommendedName>
</protein>
<name>A0A1V0N3Q9_9ARCH</name>
<dbReference type="Gene3D" id="3.40.980.20">
    <property type="entry name" value="Four-carbon acid sugar kinase, nucleotide binding domain"/>
    <property type="match status" value="1"/>
</dbReference>
<feature type="domain" description="Four-carbon acid sugar kinase nucleotide binding" evidence="1">
    <location>
        <begin position="64"/>
        <end position="123"/>
    </location>
</feature>
<dbReference type="GeneID" id="24787227"/>
<dbReference type="EMBL" id="CP015363">
    <property type="protein sequence ID" value="ARD84717.1"/>
    <property type="molecule type" value="Genomic_DNA"/>
</dbReference>